<dbReference type="Proteomes" id="UP000789570">
    <property type="component" value="Unassembled WGS sequence"/>
</dbReference>
<name>A0A9N9N648_9GLOM</name>
<evidence type="ECO:0000313" key="3">
    <source>
        <dbReference type="Proteomes" id="UP000789570"/>
    </source>
</evidence>
<comment type="caution">
    <text evidence="2">The sequence shown here is derived from an EMBL/GenBank/DDBJ whole genome shotgun (WGS) entry which is preliminary data.</text>
</comment>
<evidence type="ECO:0000259" key="1">
    <source>
        <dbReference type="Pfam" id="PF07534"/>
    </source>
</evidence>
<dbReference type="InterPro" id="IPR006571">
    <property type="entry name" value="TLDc_dom"/>
</dbReference>
<gene>
    <name evidence="2" type="ORF">FCALED_LOCUS13695</name>
</gene>
<keyword evidence="3" id="KW-1185">Reference proteome</keyword>
<proteinExistence type="predicted"/>
<reference evidence="2" key="1">
    <citation type="submission" date="2021-06" db="EMBL/GenBank/DDBJ databases">
        <authorList>
            <person name="Kallberg Y."/>
            <person name="Tangrot J."/>
            <person name="Rosling A."/>
        </authorList>
    </citation>
    <scope>NUCLEOTIDE SEQUENCE</scope>
    <source>
        <strain evidence="2">UK204</strain>
    </source>
</reference>
<feature type="non-terminal residue" evidence="2">
    <location>
        <position position="1"/>
    </location>
</feature>
<feature type="domain" description="TLDc" evidence="1">
    <location>
        <begin position="84"/>
        <end position="204"/>
    </location>
</feature>
<dbReference type="AlphaFoldDB" id="A0A9N9N648"/>
<dbReference type="OrthoDB" id="2340634at2759"/>
<dbReference type="EMBL" id="CAJVPQ010008332">
    <property type="protein sequence ID" value="CAG8705835.1"/>
    <property type="molecule type" value="Genomic_DNA"/>
</dbReference>
<dbReference type="Pfam" id="PF07534">
    <property type="entry name" value="TLD"/>
    <property type="match status" value="1"/>
</dbReference>
<accession>A0A9N9N648</accession>
<evidence type="ECO:0000313" key="2">
    <source>
        <dbReference type="EMBL" id="CAG8705835.1"/>
    </source>
</evidence>
<protein>
    <submittedName>
        <fullName evidence="2">13536_t:CDS:1</fullName>
    </submittedName>
</protein>
<organism evidence="2 3">
    <name type="scientific">Funneliformis caledonium</name>
    <dbReference type="NCBI Taxonomy" id="1117310"/>
    <lineage>
        <taxon>Eukaryota</taxon>
        <taxon>Fungi</taxon>
        <taxon>Fungi incertae sedis</taxon>
        <taxon>Mucoromycota</taxon>
        <taxon>Glomeromycotina</taxon>
        <taxon>Glomeromycetes</taxon>
        <taxon>Glomerales</taxon>
        <taxon>Glomeraceae</taxon>
        <taxon>Funneliformis</taxon>
    </lineage>
</organism>
<sequence length="212" mass="24337">RIIPEGLFESTIISLLRNCGESEVESRNINIEPKKVNIESSIITYRHAELITKWIEKLEITDEITASYEFKLLSRSQGGDVRFSSKFPTITIIKVKGTDEILGGYSPIAWPRGTIFYSVFTYRTSKDSFIFSFEDIIDINSHILSRVKNEQHAIAFHFFSHYFSFGITDLSIGSSYGSCQMNDYEKPIRETVDNFEIEICEIFLITKINGND</sequence>